<comment type="caution">
    <text evidence="1">The sequence shown here is derived from an EMBL/GenBank/DDBJ whole genome shotgun (WGS) entry which is preliminary data.</text>
</comment>
<proteinExistence type="predicted"/>
<accession>A0A4Y2CBG4</accession>
<keyword evidence="2" id="KW-1185">Reference proteome</keyword>
<protein>
    <submittedName>
        <fullName evidence="1">Uncharacterized protein</fullName>
    </submittedName>
</protein>
<dbReference type="AlphaFoldDB" id="A0A4Y2CBG4"/>
<reference evidence="1 2" key="1">
    <citation type="journal article" date="2019" name="Sci. Rep.">
        <title>Orb-weaving spider Araneus ventricosus genome elucidates the spidroin gene catalogue.</title>
        <authorList>
            <person name="Kono N."/>
            <person name="Nakamura H."/>
            <person name="Ohtoshi R."/>
            <person name="Moran D.A.P."/>
            <person name="Shinohara A."/>
            <person name="Yoshida Y."/>
            <person name="Fujiwara M."/>
            <person name="Mori M."/>
            <person name="Tomita M."/>
            <person name="Arakawa K."/>
        </authorList>
    </citation>
    <scope>NUCLEOTIDE SEQUENCE [LARGE SCALE GENOMIC DNA]</scope>
</reference>
<organism evidence="1 2">
    <name type="scientific">Araneus ventricosus</name>
    <name type="common">Orbweaver spider</name>
    <name type="synonym">Epeira ventricosa</name>
    <dbReference type="NCBI Taxonomy" id="182803"/>
    <lineage>
        <taxon>Eukaryota</taxon>
        <taxon>Metazoa</taxon>
        <taxon>Ecdysozoa</taxon>
        <taxon>Arthropoda</taxon>
        <taxon>Chelicerata</taxon>
        <taxon>Arachnida</taxon>
        <taxon>Araneae</taxon>
        <taxon>Araneomorphae</taxon>
        <taxon>Entelegynae</taxon>
        <taxon>Araneoidea</taxon>
        <taxon>Araneidae</taxon>
        <taxon>Araneus</taxon>
    </lineage>
</organism>
<sequence>MHDEKVSGVTRASCARSIIFLPSVFISGKCKCRPGFGVIFASHYQNWLQKVSQSDLGFAFIAPVASRGGPRCLGMKGTLCDPSPEAILGTFRKVGLIKDGLTWEGGLWSGDLHIVQENSNNEKSSSPL</sequence>
<dbReference type="Proteomes" id="UP000499080">
    <property type="component" value="Unassembled WGS sequence"/>
</dbReference>
<evidence type="ECO:0000313" key="2">
    <source>
        <dbReference type="Proteomes" id="UP000499080"/>
    </source>
</evidence>
<name>A0A4Y2CBG4_ARAVE</name>
<gene>
    <name evidence="1" type="ORF">AVEN_135762_1</name>
</gene>
<evidence type="ECO:0000313" key="1">
    <source>
        <dbReference type="EMBL" id="GBM01334.1"/>
    </source>
</evidence>
<dbReference type="EMBL" id="BGPR01000168">
    <property type="protein sequence ID" value="GBM01334.1"/>
    <property type="molecule type" value="Genomic_DNA"/>
</dbReference>